<evidence type="ECO:0000313" key="10">
    <source>
        <dbReference type="RefSeq" id="XP_015262769.1"/>
    </source>
</evidence>
<dbReference type="InterPro" id="IPR027806">
    <property type="entry name" value="HARBI1_dom"/>
</dbReference>
<dbReference type="Proteomes" id="UP000694871">
    <property type="component" value="Unplaced"/>
</dbReference>
<keyword evidence="7" id="KW-0539">Nucleus</keyword>
<gene>
    <name evidence="10" type="primary">LOC107107062</name>
</gene>
<organism evidence="9 10">
    <name type="scientific">Gekko japonicus</name>
    <name type="common">Schlegel's Japanese gecko</name>
    <dbReference type="NCBI Taxonomy" id="146911"/>
    <lineage>
        <taxon>Eukaryota</taxon>
        <taxon>Metazoa</taxon>
        <taxon>Chordata</taxon>
        <taxon>Craniata</taxon>
        <taxon>Vertebrata</taxon>
        <taxon>Euteleostomi</taxon>
        <taxon>Lepidosauria</taxon>
        <taxon>Squamata</taxon>
        <taxon>Bifurcata</taxon>
        <taxon>Gekkota</taxon>
        <taxon>Gekkonidae</taxon>
        <taxon>Gekkoninae</taxon>
        <taxon>Gekko</taxon>
    </lineage>
</organism>
<evidence type="ECO:0000256" key="2">
    <source>
        <dbReference type="ARBA" id="ARBA00004123"/>
    </source>
</evidence>
<evidence type="ECO:0000256" key="1">
    <source>
        <dbReference type="ARBA" id="ARBA00001968"/>
    </source>
</evidence>
<accession>A0ABM1JMT2</accession>
<name>A0ABM1JMT2_GEKJA</name>
<dbReference type="PANTHER" id="PTHR22930:SF276">
    <property type="entry name" value="KRAB DOMAIN-CONTAINING PROTEIN"/>
    <property type="match status" value="1"/>
</dbReference>
<feature type="domain" description="DDE Tnp4" evidence="8">
    <location>
        <begin position="130"/>
        <end position="292"/>
    </location>
</feature>
<sequence length="345" mass="39227">MENTCTDISSAHGRDIHKLGSAEMERDGTSGTSTFTWLVDALRDRLHREHTEMRVPVSVEQRVAVAVWWMANTMTYRTVGQQFGLRRSIIVEVTHAMKEQLLKRVVYLRNPDRVMMAFAAMGFPQCVAAMDGCHIRVKVPVHRAEHYQNRKHYALILLQGTVDHEGHFVDSIVGLSNRNHDAYVLMRSNVMYAMDAGWFVPGNPTCMIEGVQVPPLILANAAYPLRRWLIPPYKGHLNPRQAHFNKVHGRVRNVVERAFGRLKARWQCLLLRLPLDLLHVNDAVSACVILHNVCEDCGHPIPEVLPEGARRPIQEEEDDPEALRYIAQENAGILVREALTTCLCR</sequence>
<evidence type="ECO:0000256" key="7">
    <source>
        <dbReference type="ARBA" id="ARBA00023242"/>
    </source>
</evidence>
<keyword evidence="5" id="KW-0479">Metal-binding</keyword>
<evidence type="ECO:0000313" key="9">
    <source>
        <dbReference type="Proteomes" id="UP000694871"/>
    </source>
</evidence>
<proteinExistence type="inferred from homology"/>
<reference evidence="10" key="1">
    <citation type="submission" date="2025-08" db="UniProtKB">
        <authorList>
            <consortium name="RefSeq"/>
        </authorList>
    </citation>
    <scope>IDENTIFICATION</scope>
</reference>
<comment type="subcellular location">
    <subcellularLocation>
        <location evidence="2">Nucleus</location>
    </subcellularLocation>
</comment>
<keyword evidence="9" id="KW-1185">Reference proteome</keyword>
<keyword evidence="6" id="KW-0378">Hydrolase</keyword>
<dbReference type="RefSeq" id="XP_015262769.1">
    <property type="nucleotide sequence ID" value="XM_015407283.1"/>
</dbReference>
<comment type="cofactor">
    <cofactor evidence="1">
        <name>a divalent metal cation</name>
        <dbReference type="ChEBI" id="CHEBI:60240"/>
    </cofactor>
</comment>
<comment type="similarity">
    <text evidence="3">Belongs to the HARBI1 family.</text>
</comment>
<keyword evidence="4" id="KW-0540">Nuclease</keyword>
<evidence type="ECO:0000256" key="4">
    <source>
        <dbReference type="ARBA" id="ARBA00022722"/>
    </source>
</evidence>
<evidence type="ECO:0000256" key="3">
    <source>
        <dbReference type="ARBA" id="ARBA00006958"/>
    </source>
</evidence>
<dbReference type="PANTHER" id="PTHR22930">
    <property type="match status" value="1"/>
</dbReference>
<evidence type="ECO:0000256" key="5">
    <source>
        <dbReference type="ARBA" id="ARBA00022723"/>
    </source>
</evidence>
<dbReference type="InterPro" id="IPR045249">
    <property type="entry name" value="HARBI1-like"/>
</dbReference>
<protein>
    <submittedName>
        <fullName evidence="10">Nuclease HARBI1</fullName>
    </submittedName>
</protein>
<dbReference type="GeneID" id="107107062"/>
<evidence type="ECO:0000256" key="6">
    <source>
        <dbReference type="ARBA" id="ARBA00022801"/>
    </source>
</evidence>
<dbReference type="Pfam" id="PF13359">
    <property type="entry name" value="DDE_Tnp_4"/>
    <property type="match status" value="1"/>
</dbReference>
<evidence type="ECO:0000259" key="8">
    <source>
        <dbReference type="Pfam" id="PF13359"/>
    </source>
</evidence>